<keyword evidence="1" id="KW-0472">Membrane</keyword>
<keyword evidence="1" id="KW-0812">Transmembrane</keyword>
<accession>A0ABV5LFM0</accession>
<feature type="transmembrane region" description="Helical" evidence="1">
    <location>
        <begin position="70"/>
        <end position="90"/>
    </location>
</feature>
<dbReference type="NCBIfam" id="NF046119">
    <property type="entry name" value="memb_SCO4225"/>
    <property type="match status" value="1"/>
</dbReference>
<keyword evidence="1" id="KW-1133">Transmembrane helix</keyword>
<name>A0ABV5LFM0_9ACTN</name>
<comment type="caution">
    <text evidence="2">The sequence shown here is derived from an EMBL/GenBank/DDBJ whole genome shotgun (WGS) entry which is preliminary data.</text>
</comment>
<protein>
    <submittedName>
        <fullName evidence="2">SCO4225 family membrane protein</fullName>
    </submittedName>
</protein>
<dbReference type="Proteomes" id="UP001589753">
    <property type="component" value="Unassembled WGS sequence"/>
</dbReference>
<reference evidence="2 3" key="1">
    <citation type="submission" date="2024-09" db="EMBL/GenBank/DDBJ databases">
        <authorList>
            <person name="Sun Q."/>
            <person name="Mori K."/>
        </authorList>
    </citation>
    <scope>NUCLEOTIDE SEQUENCE [LARGE SCALE GENOMIC DNA]</scope>
    <source>
        <strain evidence="2 3">JCM 9767</strain>
    </source>
</reference>
<proteinExistence type="predicted"/>
<feature type="transmembrane region" description="Helical" evidence="1">
    <location>
        <begin position="45"/>
        <end position="64"/>
    </location>
</feature>
<evidence type="ECO:0000256" key="1">
    <source>
        <dbReference type="SAM" id="Phobius"/>
    </source>
</evidence>
<dbReference type="EMBL" id="JBHMDI010000095">
    <property type="protein sequence ID" value="MFB9350961.1"/>
    <property type="molecule type" value="Genomic_DNA"/>
</dbReference>
<dbReference type="InterPro" id="IPR057702">
    <property type="entry name" value="DUF7942"/>
</dbReference>
<dbReference type="RefSeq" id="WP_053635354.1">
    <property type="nucleotide sequence ID" value="NZ_JBHMDI010000095.1"/>
</dbReference>
<evidence type="ECO:0000313" key="2">
    <source>
        <dbReference type="EMBL" id="MFB9350961.1"/>
    </source>
</evidence>
<evidence type="ECO:0000313" key="3">
    <source>
        <dbReference type="Proteomes" id="UP001589753"/>
    </source>
</evidence>
<keyword evidence="3" id="KW-1185">Reference proteome</keyword>
<feature type="transmembrane region" description="Helical" evidence="1">
    <location>
        <begin position="20"/>
        <end position="38"/>
    </location>
</feature>
<sequence length="103" mass="10602">MPGPGLSVLRGVRRALGATAARVYLTACVLLLGWALVVSSEGSMAVVVPLFATLPASLVLLLVLPEGDMTFLLSLVLGALVNAMIIGWCARVLRRGGSPDTAS</sequence>
<dbReference type="Pfam" id="PF25637">
    <property type="entry name" value="DUF7942"/>
    <property type="match status" value="1"/>
</dbReference>
<organism evidence="2 3">
    <name type="scientific">Streptomyces heliomycini</name>
    <dbReference type="NCBI Taxonomy" id="284032"/>
    <lineage>
        <taxon>Bacteria</taxon>
        <taxon>Bacillati</taxon>
        <taxon>Actinomycetota</taxon>
        <taxon>Actinomycetes</taxon>
        <taxon>Kitasatosporales</taxon>
        <taxon>Streptomycetaceae</taxon>
        <taxon>Streptomyces</taxon>
    </lineage>
</organism>
<gene>
    <name evidence="2" type="ORF">ACFFUA_26575</name>
</gene>